<dbReference type="SUPFAM" id="SSF47598">
    <property type="entry name" value="Ribbon-helix-helix"/>
    <property type="match status" value="1"/>
</dbReference>
<accession>A0A078MFT1</accession>
<gene>
    <name evidence="1" type="ORF">BN1050_02324</name>
</gene>
<dbReference type="EMBL" id="LN483076">
    <property type="protein sequence ID" value="CEA05130.1"/>
    <property type="molecule type" value="Genomic_DNA"/>
</dbReference>
<dbReference type="Gene3D" id="1.10.1220.10">
    <property type="entry name" value="Met repressor-like"/>
    <property type="match status" value="1"/>
</dbReference>
<dbReference type="AlphaFoldDB" id="A0A078MFT1"/>
<evidence type="ECO:0008006" key="2">
    <source>
        <dbReference type="Google" id="ProtNLM"/>
    </source>
</evidence>
<evidence type="ECO:0000313" key="1">
    <source>
        <dbReference type="EMBL" id="CEA05130.1"/>
    </source>
</evidence>
<sequence>MKDNKERVEIRMPKSIIEKLDKYQEENGIATRTATILELLRKGLEK</sequence>
<dbReference type="GO" id="GO:0006355">
    <property type="term" value="P:regulation of DNA-templated transcription"/>
    <property type="evidence" value="ECO:0007669"/>
    <property type="project" value="InterPro"/>
</dbReference>
<name>A0A078MFT1_9BACL</name>
<dbReference type="InterPro" id="IPR013321">
    <property type="entry name" value="Arc_rbn_hlx_hlx"/>
</dbReference>
<dbReference type="HOGENOM" id="CLU_214199_1_0_9"/>
<protein>
    <recommendedName>
        <fullName evidence="2">Ribbon-helix-helix protein CopG domain-containing protein</fullName>
    </recommendedName>
</protein>
<organism evidence="1">
    <name type="scientific">Metalysinibacillus saudimassiliensis</name>
    <dbReference type="NCBI Taxonomy" id="1461583"/>
    <lineage>
        <taxon>Bacteria</taxon>
        <taxon>Bacillati</taxon>
        <taxon>Bacillota</taxon>
        <taxon>Bacilli</taxon>
        <taxon>Bacillales</taxon>
        <taxon>Caryophanaceae</taxon>
        <taxon>Metalysinibacillus</taxon>
    </lineage>
</organism>
<dbReference type="PATRIC" id="fig|1461583.4.peg.2238"/>
<proteinExistence type="predicted"/>
<dbReference type="InterPro" id="IPR010985">
    <property type="entry name" value="Ribbon_hlx_hlx"/>
</dbReference>
<reference evidence="1" key="1">
    <citation type="submission" date="2014-07" db="EMBL/GenBank/DDBJ databases">
        <authorList>
            <person name="Urmite Genomes Urmite Genomes"/>
        </authorList>
    </citation>
    <scope>NUCLEOTIDE SEQUENCE</scope>
    <source>
        <strain evidence="1">13S34_air</strain>
    </source>
</reference>